<sequence length="61" mass="6927">MLYKLISNGTKPPKELHHSGTDTVKIFHTLEDANAMKDELNTITVDNVHWKVIPLSAEKKK</sequence>
<dbReference type="RefSeq" id="WP_244751812.1">
    <property type="nucleotide sequence ID" value="NZ_CP095074.1"/>
</dbReference>
<accession>A0ABY4GVK1</accession>
<keyword evidence="2" id="KW-1185">Reference proteome</keyword>
<dbReference type="Proteomes" id="UP000831880">
    <property type="component" value="Chromosome"/>
</dbReference>
<evidence type="ECO:0000313" key="1">
    <source>
        <dbReference type="EMBL" id="UOQ92202.1"/>
    </source>
</evidence>
<proteinExistence type="predicted"/>
<gene>
    <name evidence="1" type="ORF">MUO14_17160</name>
</gene>
<name>A0ABY4GVK1_9BACI</name>
<dbReference type="EMBL" id="CP095074">
    <property type="protein sequence ID" value="UOQ92202.1"/>
    <property type="molecule type" value="Genomic_DNA"/>
</dbReference>
<organism evidence="1 2">
    <name type="scientific">Halobacillus shinanisalinarum</name>
    <dbReference type="NCBI Taxonomy" id="2932258"/>
    <lineage>
        <taxon>Bacteria</taxon>
        <taxon>Bacillati</taxon>
        <taxon>Bacillota</taxon>
        <taxon>Bacilli</taxon>
        <taxon>Bacillales</taxon>
        <taxon>Bacillaceae</taxon>
        <taxon>Halobacillus</taxon>
    </lineage>
</organism>
<reference evidence="1 2" key="1">
    <citation type="submission" date="2022-04" db="EMBL/GenBank/DDBJ databases">
        <title>Halobacillus sp. isolated from saltern.</title>
        <authorList>
            <person name="Won M."/>
            <person name="Lee C.-M."/>
            <person name="Woen H.-Y."/>
            <person name="Kwon S.-W."/>
        </authorList>
    </citation>
    <scope>NUCLEOTIDE SEQUENCE [LARGE SCALE GENOMIC DNA]</scope>
    <source>
        <strain evidence="1 2">SSTM10-2</strain>
    </source>
</reference>
<evidence type="ECO:0000313" key="2">
    <source>
        <dbReference type="Proteomes" id="UP000831880"/>
    </source>
</evidence>
<protein>
    <submittedName>
        <fullName evidence="1">Uncharacterized protein</fullName>
    </submittedName>
</protein>